<keyword evidence="3" id="KW-1185">Reference proteome</keyword>
<name>A0AAD8RKP5_LOLMU</name>
<dbReference type="InterPro" id="IPR056594">
    <property type="entry name" value="AT5G49610-like_b-prop"/>
</dbReference>
<dbReference type="AlphaFoldDB" id="A0AAD8RKP5"/>
<evidence type="ECO:0000259" key="1">
    <source>
        <dbReference type="Pfam" id="PF23635"/>
    </source>
</evidence>
<evidence type="ECO:0000313" key="3">
    <source>
        <dbReference type="Proteomes" id="UP001231189"/>
    </source>
</evidence>
<dbReference type="PANTHER" id="PTHR33186">
    <property type="entry name" value="OS10G0136150 PROTEIN-RELATED"/>
    <property type="match status" value="1"/>
</dbReference>
<dbReference type="EMBL" id="JAUUTY010000005">
    <property type="protein sequence ID" value="KAK1626545.1"/>
    <property type="molecule type" value="Genomic_DNA"/>
</dbReference>
<dbReference type="Proteomes" id="UP001231189">
    <property type="component" value="Unassembled WGS sequence"/>
</dbReference>
<reference evidence="2" key="1">
    <citation type="submission" date="2023-07" db="EMBL/GenBank/DDBJ databases">
        <title>A chromosome-level genome assembly of Lolium multiflorum.</title>
        <authorList>
            <person name="Chen Y."/>
            <person name="Copetti D."/>
            <person name="Kolliker R."/>
            <person name="Studer B."/>
        </authorList>
    </citation>
    <scope>NUCLEOTIDE SEQUENCE</scope>
    <source>
        <strain evidence="2">02402/16</strain>
        <tissue evidence="2">Leaf</tissue>
    </source>
</reference>
<evidence type="ECO:0000313" key="2">
    <source>
        <dbReference type="EMBL" id="KAK1626545.1"/>
    </source>
</evidence>
<comment type="caution">
    <text evidence="2">The sequence shown here is derived from an EMBL/GenBank/DDBJ whole genome shotgun (WGS) entry which is preliminary data.</text>
</comment>
<dbReference type="Pfam" id="PF23635">
    <property type="entry name" value="Beta-prop_AT5G49610-like"/>
    <property type="match status" value="1"/>
</dbReference>
<proteinExistence type="predicted"/>
<accession>A0AAD8RKP5</accession>
<dbReference type="PANTHER" id="PTHR33186:SF16">
    <property type="entry name" value="F-BOX ASSOCIATED DOMAIN-CONTAINING PROTEIN"/>
    <property type="match status" value="1"/>
</dbReference>
<sequence>MGCRHGLAVLLEVSRREAVVWDPLTGQRRHVSFPPGMHTDDWNRWHAAVLCADTADGHVHGDCFSSPFKLVLILVAQRARAFACLYESASGAWGDIASTATRDTICYTEPSVLIGNEFCWLLGKGDILAFDIERHSLGIIEKPDMKRYFDSSVRLFRTQDNGPGLACLSKLTIQLWERKSYCDGVVGWEMLQKTIKLKGLFPRRMPSYDKLVYLSGYDEDTNAIVLTTETGNFTLQLDSAQIRHIIKRDYICDNTFYPYTNFYTAGRGVGWKGVDQRL</sequence>
<gene>
    <name evidence="2" type="ORF">QYE76_000860</name>
</gene>
<organism evidence="2 3">
    <name type="scientific">Lolium multiflorum</name>
    <name type="common">Italian ryegrass</name>
    <name type="synonym">Lolium perenne subsp. multiflorum</name>
    <dbReference type="NCBI Taxonomy" id="4521"/>
    <lineage>
        <taxon>Eukaryota</taxon>
        <taxon>Viridiplantae</taxon>
        <taxon>Streptophyta</taxon>
        <taxon>Embryophyta</taxon>
        <taxon>Tracheophyta</taxon>
        <taxon>Spermatophyta</taxon>
        <taxon>Magnoliopsida</taxon>
        <taxon>Liliopsida</taxon>
        <taxon>Poales</taxon>
        <taxon>Poaceae</taxon>
        <taxon>BOP clade</taxon>
        <taxon>Pooideae</taxon>
        <taxon>Poodae</taxon>
        <taxon>Poeae</taxon>
        <taxon>Poeae Chloroplast Group 2 (Poeae type)</taxon>
        <taxon>Loliodinae</taxon>
        <taxon>Loliinae</taxon>
        <taxon>Lolium</taxon>
    </lineage>
</organism>
<feature type="domain" description="F-box protein AT5G49610-like beta-propeller" evidence="1">
    <location>
        <begin position="3"/>
        <end position="246"/>
    </location>
</feature>
<protein>
    <recommendedName>
        <fullName evidence="1">F-box protein AT5G49610-like beta-propeller domain-containing protein</fullName>
    </recommendedName>
</protein>